<dbReference type="GO" id="GO:0009401">
    <property type="term" value="P:phosphoenolpyruvate-dependent sugar phosphotransferase system"/>
    <property type="evidence" value="ECO:0007669"/>
    <property type="project" value="UniProtKB-KW"/>
</dbReference>
<evidence type="ECO:0000259" key="12">
    <source>
        <dbReference type="PROSITE" id="PS51094"/>
    </source>
</evidence>
<organism evidence="15 16">
    <name type="scientific">Oceanobacillus arenosus</name>
    <dbReference type="NCBI Taxonomy" id="1229153"/>
    <lineage>
        <taxon>Bacteria</taxon>
        <taxon>Bacillati</taxon>
        <taxon>Bacillota</taxon>
        <taxon>Bacilli</taxon>
        <taxon>Bacillales</taxon>
        <taxon>Bacillaceae</taxon>
        <taxon>Oceanobacillus</taxon>
    </lineage>
</organism>
<keyword evidence="3" id="KW-0963">Cytoplasm</keyword>
<dbReference type="SUPFAM" id="SSF52794">
    <property type="entry name" value="PTS system IIB component-like"/>
    <property type="match status" value="1"/>
</dbReference>
<dbReference type="SUPFAM" id="SSF55804">
    <property type="entry name" value="Phoshotransferase/anion transport protein"/>
    <property type="match status" value="1"/>
</dbReference>
<proteinExistence type="predicted"/>
<dbReference type="InterPro" id="IPR003501">
    <property type="entry name" value="PTS_EIIB_2/3"/>
</dbReference>
<dbReference type="Proteomes" id="UP000257143">
    <property type="component" value="Unassembled WGS sequence"/>
</dbReference>
<dbReference type="InterPro" id="IPR011608">
    <property type="entry name" value="PRD"/>
</dbReference>
<evidence type="ECO:0000259" key="14">
    <source>
        <dbReference type="PROSITE" id="PS51372"/>
    </source>
</evidence>
<dbReference type="EMBL" id="PIOC01000003">
    <property type="protein sequence ID" value="RDW21419.1"/>
    <property type="molecule type" value="Genomic_DNA"/>
</dbReference>
<evidence type="ECO:0000256" key="4">
    <source>
        <dbReference type="ARBA" id="ARBA00022553"/>
    </source>
</evidence>
<evidence type="ECO:0000256" key="8">
    <source>
        <dbReference type="ARBA" id="ARBA00023159"/>
    </source>
</evidence>
<dbReference type="Pfam" id="PF00359">
    <property type="entry name" value="PTS_EIIA_2"/>
    <property type="match status" value="1"/>
</dbReference>
<evidence type="ECO:0000256" key="1">
    <source>
        <dbReference type="ARBA" id="ARBA00004496"/>
    </source>
</evidence>
<dbReference type="PROSITE" id="PS51099">
    <property type="entry name" value="PTS_EIIB_TYPE_2"/>
    <property type="match status" value="1"/>
</dbReference>
<evidence type="ECO:0000256" key="6">
    <source>
        <dbReference type="ARBA" id="ARBA00022683"/>
    </source>
</evidence>
<feature type="domain" description="PRD" evidence="14">
    <location>
        <begin position="189"/>
        <end position="290"/>
    </location>
</feature>
<comment type="subcellular location">
    <subcellularLocation>
        <location evidence="1">Cytoplasm</location>
    </subcellularLocation>
</comment>
<dbReference type="Gene3D" id="3.40.930.10">
    <property type="entry name" value="Mannitol-specific EII, Chain A"/>
    <property type="match status" value="1"/>
</dbReference>
<dbReference type="AlphaFoldDB" id="A0A3D8Q1Z3"/>
<dbReference type="InterPro" id="IPR002178">
    <property type="entry name" value="PTS_EIIA_type-2_dom"/>
</dbReference>
<evidence type="ECO:0000313" key="16">
    <source>
        <dbReference type="Proteomes" id="UP000257143"/>
    </source>
</evidence>
<dbReference type="PANTHER" id="PTHR36203:SF1">
    <property type="entry name" value="ASCORBATE-SPECIFIC PTS SYSTEM EIIA COMPONENT"/>
    <property type="match status" value="1"/>
</dbReference>
<keyword evidence="6" id="KW-0598">Phosphotransferase system</keyword>
<dbReference type="PROSITE" id="PS51094">
    <property type="entry name" value="PTS_EIIA_TYPE_2"/>
    <property type="match status" value="1"/>
</dbReference>
<feature type="domain" description="PTS EIIA type-2" evidence="12">
    <location>
        <begin position="544"/>
        <end position="688"/>
    </location>
</feature>
<name>A0A3D8Q1Z3_9BACI</name>
<evidence type="ECO:0000313" key="15">
    <source>
        <dbReference type="EMBL" id="RDW21419.1"/>
    </source>
</evidence>
<dbReference type="SUPFAM" id="SSF63520">
    <property type="entry name" value="PTS-regulatory domain, PRD"/>
    <property type="match status" value="2"/>
</dbReference>
<dbReference type="Pfam" id="PF02302">
    <property type="entry name" value="PTS_IIB"/>
    <property type="match status" value="1"/>
</dbReference>
<dbReference type="PROSITE" id="PS00372">
    <property type="entry name" value="PTS_EIIA_TYPE_2_HIS"/>
    <property type="match status" value="1"/>
</dbReference>
<keyword evidence="8" id="KW-0010">Activator</keyword>
<keyword evidence="2" id="KW-0813">Transport</keyword>
<dbReference type="GO" id="GO:0006355">
    <property type="term" value="P:regulation of DNA-templated transcription"/>
    <property type="evidence" value="ECO:0007669"/>
    <property type="project" value="InterPro"/>
</dbReference>
<dbReference type="InterPro" id="IPR051351">
    <property type="entry name" value="Ascorbate-PTS_EIIA_comp"/>
</dbReference>
<evidence type="ECO:0000259" key="13">
    <source>
        <dbReference type="PROSITE" id="PS51099"/>
    </source>
</evidence>
<gene>
    <name evidence="15" type="ORF">CWR48_03180</name>
</gene>
<dbReference type="Pfam" id="PF05043">
    <property type="entry name" value="Mga"/>
    <property type="match status" value="1"/>
</dbReference>
<comment type="caution">
    <text evidence="15">The sequence shown here is derived from an EMBL/GenBank/DDBJ whole genome shotgun (WGS) entry which is preliminary data.</text>
</comment>
<dbReference type="GO" id="GO:0016301">
    <property type="term" value="F:kinase activity"/>
    <property type="evidence" value="ECO:0007669"/>
    <property type="project" value="UniProtKB-KW"/>
</dbReference>
<dbReference type="Gene3D" id="1.10.1790.10">
    <property type="entry name" value="PRD domain"/>
    <property type="match status" value="1"/>
</dbReference>
<reference evidence="16" key="1">
    <citation type="submission" date="2017-11" db="EMBL/GenBank/DDBJ databases">
        <authorList>
            <person name="Zhu W."/>
        </authorList>
    </citation>
    <scope>NUCLEOTIDE SEQUENCE [LARGE SCALE GENOMIC DNA]</scope>
    <source>
        <strain evidence="16">CAU 1183</strain>
    </source>
</reference>
<sequence>MLNQRAANLLNVILSNRIITINQLITKLNCTRRQVSYDLEKINDWLDSNNLPTIENVREQGIVVNPEVRSKIYELLPEVDMFSYLPSQDDRIRLIFIKIFAKNDYLSVNHFTNLIKMSRNTVLSDIQLLKEEIDTNDIELTYNRQDGYNLSGNEVNIRSVAFKYVSHILQLPNGVQLLEQVYDDQSGAGEFQSIYKTTYSMMIEAERDLDVSFVDNQLLELTIFFLFLTFRMQNGNGCLLSSEIINALRNSDAYLASQKLMKNLSFPVPNDEIYYLSMHLLGLNTSYHERMFTNDDSSDLYSIIDQIISDFEKLACVTFTNSDDAKIALFLHLKPAYYRMKFNIPITNPHLEKIKQEYFDLFVLVKKSLNRLEELLMVPITEDEIGYITVHFGAFIKNQGLKYRRKRCIIICPNGVSTSYMLKKQMENLIPEVEVVKVTSPREYQNTSEMEIDFIISTITIKTDKPLIIVSPILTALDKSKIIQEVNILLYQKHLQLPKVNELMKAIKQFTTIHNEKALYQAVNDILTGSTVKDLGRIKPMLNDLLTSETIQLTEAVNDWHEAIRVAAKPLLNNKSIEEKYVDAMIENVENIGPYIVLAPKVAIPHARPEDGVNKIGMSLLKINNPVPFSKEDKEKDVNLIFVIAAIDNEMHLKALSQLSELLEDESIVNQIIGVNSKEEIIPFIEEFSH</sequence>
<dbReference type="InterPro" id="IPR036095">
    <property type="entry name" value="PTS_EIIB-like_sf"/>
</dbReference>
<keyword evidence="4" id="KW-0597">Phosphoprotein</keyword>
<dbReference type="CDD" id="cd00211">
    <property type="entry name" value="PTS_IIA_fru"/>
    <property type="match status" value="1"/>
</dbReference>
<evidence type="ECO:0000256" key="3">
    <source>
        <dbReference type="ARBA" id="ARBA00022490"/>
    </source>
</evidence>
<dbReference type="GO" id="GO:0008982">
    <property type="term" value="F:protein-N(PI)-phosphohistidine-sugar phosphotransferase activity"/>
    <property type="evidence" value="ECO:0007669"/>
    <property type="project" value="InterPro"/>
</dbReference>
<feature type="domain" description="PTS EIIB type-2" evidence="13">
    <location>
        <begin position="406"/>
        <end position="494"/>
    </location>
</feature>
<dbReference type="GO" id="GO:0005737">
    <property type="term" value="C:cytoplasm"/>
    <property type="evidence" value="ECO:0007669"/>
    <property type="project" value="UniProtKB-SubCell"/>
</dbReference>
<evidence type="ECO:0000256" key="2">
    <source>
        <dbReference type="ARBA" id="ARBA00022448"/>
    </source>
</evidence>
<dbReference type="PANTHER" id="PTHR36203">
    <property type="entry name" value="ASCORBATE-SPECIFIC PTS SYSTEM EIIA COMPONENT"/>
    <property type="match status" value="1"/>
</dbReference>
<evidence type="ECO:0000256" key="5">
    <source>
        <dbReference type="ARBA" id="ARBA00022679"/>
    </source>
</evidence>
<dbReference type="InterPro" id="IPR016152">
    <property type="entry name" value="PTrfase/Anion_transptr"/>
</dbReference>
<keyword evidence="16" id="KW-1185">Reference proteome</keyword>
<dbReference type="InterPro" id="IPR013011">
    <property type="entry name" value="PTS_EIIB_2"/>
</dbReference>
<dbReference type="Gene3D" id="3.40.50.2300">
    <property type="match status" value="1"/>
</dbReference>
<evidence type="ECO:0000256" key="9">
    <source>
        <dbReference type="ARBA" id="ARBA00037387"/>
    </source>
</evidence>
<keyword evidence="5" id="KW-0808">Transferase</keyword>
<dbReference type="InterPro" id="IPR007737">
    <property type="entry name" value="Mga_HTH"/>
</dbReference>
<keyword evidence="7" id="KW-0418">Kinase</keyword>
<evidence type="ECO:0000256" key="7">
    <source>
        <dbReference type="ARBA" id="ARBA00022777"/>
    </source>
</evidence>
<feature type="domain" description="PRD" evidence="14">
    <location>
        <begin position="295"/>
        <end position="402"/>
    </location>
</feature>
<comment type="function">
    <text evidence="9">The phosphoenolpyruvate-dependent sugar phosphotransferase system (sugar PTS), a major carbohydrate active transport system, catalyzes the phosphorylation of incoming sugar substrates concomitantly with their translocation across the cell membrane. The enzyme II UlaABC PTS system is involved in ascorbate transport.</text>
</comment>
<dbReference type="PROSITE" id="PS51372">
    <property type="entry name" value="PRD_2"/>
    <property type="match status" value="2"/>
</dbReference>
<evidence type="ECO:0000256" key="11">
    <source>
        <dbReference type="ARBA" id="ARBA00042072"/>
    </source>
</evidence>
<dbReference type="InterPro" id="IPR036634">
    <property type="entry name" value="PRD_sf"/>
</dbReference>
<dbReference type="Pfam" id="PF00874">
    <property type="entry name" value="PRD"/>
    <property type="match status" value="2"/>
</dbReference>
<dbReference type="CDD" id="cd05568">
    <property type="entry name" value="PTS_IIB_bgl_like"/>
    <property type="match status" value="1"/>
</dbReference>
<dbReference type="OrthoDB" id="369398at2"/>
<dbReference type="RefSeq" id="WP_115771591.1">
    <property type="nucleotide sequence ID" value="NZ_PIOC01000003.1"/>
</dbReference>
<protein>
    <recommendedName>
        <fullName evidence="10">Ascorbate-specific PTS system EIIA component</fullName>
    </recommendedName>
    <alternativeName>
        <fullName evidence="11">Ascorbate-specific phosphotransferase enzyme IIA component</fullName>
    </alternativeName>
</protein>
<evidence type="ECO:0000256" key="10">
    <source>
        <dbReference type="ARBA" id="ARBA00041175"/>
    </source>
</evidence>
<accession>A0A3D8Q1Z3</accession>